<evidence type="ECO:0000256" key="11">
    <source>
        <dbReference type="ARBA" id="ARBA00023136"/>
    </source>
</evidence>
<dbReference type="InterPro" id="IPR036116">
    <property type="entry name" value="FN3_sf"/>
</dbReference>
<dbReference type="SUPFAM" id="SSF49265">
    <property type="entry name" value="Fibronectin type III"/>
    <property type="match status" value="1"/>
</dbReference>
<keyword evidence="12" id="KW-1015">Disulfide bond</keyword>
<keyword evidence="7" id="KW-0677">Repeat</keyword>
<dbReference type="InterPro" id="IPR003599">
    <property type="entry name" value="Ig_sub"/>
</dbReference>
<feature type="domain" description="Ig-like" evidence="19">
    <location>
        <begin position="749"/>
        <end position="821"/>
    </location>
</feature>
<feature type="domain" description="Ig-like" evidence="19">
    <location>
        <begin position="552"/>
        <end position="634"/>
    </location>
</feature>
<evidence type="ECO:0000256" key="3">
    <source>
        <dbReference type="ARBA" id="ARBA00007810"/>
    </source>
</evidence>
<dbReference type="InterPro" id="IPR003598">
    <property type="entry name" value="Ig_sub2"/>
</dbReference>
<sequence>LKIKLTFDSLSGINGQTVDMDDGKSGFVDSRVDLRCRFINSSPPVKISQVTWQKLVNGSKQNVAIANPSLGVSVAPPYRDRVTFKNGAVRRRTPNLEDTTISFSSLRLSDEATYICEYTTFPAGNRENTVNLTVYVRPTTQMSLSTPTLVARSSNLKMPVATCVSANGKPPATIRCVVFLCCPWPLNSVDAHHHLCFPCTNRWETSVPGEVTTREYRNFDGTFTVQSDYILVPSRETHKETLTCVTTYNEEVFTDSVTLDIQYEPDVSVDGFDGNWYLNRENVQLSCQADANPSVSLYQWRLDSPSKKLSQPIRKRPGDDVQHSGRFYEELPNTADYVSYRLACNKDDYPEPYSPPINPPLSFLPQHPYHTQPTTATSSSSTTTTSSKNTYSPPSHTTAVFKYPSVQGLSSPPPGVAAYTFPKEHLITFKTHAVTIDQNWEVVYRDADVYGVVGKAVILECGPTLPDMYIWSFTKPGTEAIKAVVYDLGKGTRIQKLAEELGQLSVISNSAAVSIEKLPLAAHGLFTCQAFYDIEQEPKVYYYYVHLTVRVPVSKPFLLMNDASPVEGSTMWMRCTLENGTEPIHYEWNHETRSGNVTVFAQGNSSIINVTDVNRNHTGWYRCVASNSVNSESSNRLWLDTIYGPDIPQIAVTPYTMTERGYSALERETVSLLCQAQSNPASQYVWFYNNSQVYTGPQFTITKVLRMHTGDYACLAQNTYLNTRSKKTISLTVYCEWDSTDLDPPDGSPSCSVEPALNHTSLRLLCSWPGGFPSPSLWWTGDLIPPGHDDPDTNLQTNAAILLSGEGLTSNNSAFTCVGSHWALKEATTCHIRTYVPPAEPECFAYVTNNQQYLMLSCSWDGGAPKSLVWWEGPGGQSKEAPVLLTQRRVVSVFEGDDVQLTCNLRASYLPANEITWFNNQGIDVQGTSKYTVLRTSAWANLTVRDVHETLDSGEYRCSTSNAVGGTEINITLQVKRHPMPPNATLVSVTYNSRRRNEVDLEWQVENQEGSGLTGFILEHVWLSERPGRRDSGNTSGEGRAERIGPPVWYHSIIQDPEARSHTVSGLTPTVTYQFRITSVNHRTVGHASAAKTPAEPRHNVYPAVVGAAIGGMLFAAIVTVLLLVFIIRNRHNNPRLHDMLFGLQHSQSRENINFPEDEIGAPSLVLPRASSPLTISPKSATPTVSQAPPSGDEDEHVNVTITVKATGP</sequence>
<keyword evidence="4" id="KW-1003">Cell membrane</keyword>
<organism evidence="20">
    <name type="scientific">Tetraodon nigroviridis</name>
    <name type="common">Spotted green pufferfish</name>
    <name type="synonym">Chelonodon nigroviridis</name>
    <dbReference type="NCBI Taxonomy" id="99883"/>
    <lineage>
        <taxon>Eukaryota</taxon>
        <taxon>Metazoa</taxon>
        <taxon>Chordata</taxon>
        <taxon>Craniata</taxon>
        <taxon>Vertebrata</taxon>
        <taxon>Euteleostomi</taxon>
        <taxon>Actinopterygii</taxon>
        <taxon>Neopterygii</taxon>
        <taxon>Teleostei</taxon>
        <taxon>Neoteleostei</taxon>
        <taxon>Acanthomorphata</taxon>
        <taxon>Eupercaria</taxon>
        <taxon>Tetraodontiformes</taxon>
        <taxon>Tetradontoidea</taxon>
        <taxon>Tetraodontidae</taxon>
        <taxon>Tetraodon</taxon>
    </lineage>
</organism>
<dbReference type="CDD" id="cd00063">
    <property type="entry name" value="FN3"/>
    <property type="match status" value="1"/>
</dbReference>
<dbReference type="Pfam" id="PF07679">
    <property type="entry name" value="I-set"/>
    <property type="match status" value="1"/>
</dbReference>
<dbReference type="GO" id="GO:0007156">
    <property type="term" value="P:homophilic cell adhesion via plasma membrane adhesion molecules"/>
    <property type="evidence" value="ECO:0007669"/>
    <property type="project" value="TreeGrafter"/>
</dbReference>
<dbReference type="KEGG" id="tng:GSTEN00018970G001"/>
<evidence type="ECO:0000256" key="13">
    <source>
        <dbReference type="ARBA" id="ARBA00023180"/>
    </source>
</evidence>
<dbReference type="Pfam" id="PF13927">
    <property type="entry name" value="Ig_3"/>
    <property type="match status" value="2"/>
</dbReference>
<dbReference type="SUPFAM" id="SSF48726">
    <property type="entry name" value="Immunoglobulin"/>
    <property type="match status" value="4"/>
</dbReference>
<dbReference type="PROSITE" id="PS50835">
    <property type="entry name" value="IG_LIKE"/>
    <property type="match status" value="5"/>
</dbReference>
<evidence type="ECO:0000256" key="9">
    <source>
        <dbReference type="ARBA" id="ARBA00022949"/>
    </source>
</evidence>
<evidence type="ECO:0000256" key="17">
    <source>
        <dbReference type="SAM" id="MobiDB-lite"/>
    </source>
</evidence>
<dbReference type="InterPro" id="IPR003961">
    <property type="entry name" value="FN3_dom"/>
</dbReference>
<keyword evidence="14" id="KW-0393">Immunoglobulin domain</keyword>
<proteinExistence type="inferred from homology"/>
<feature type="domain" description="Ig-like" evidence="19">
    <location>
        <begin position="8"/>
        <end position="133"/>
    </location>
</feature>
<dbReference type="SMART" id="SM00060">
    <property type="entry name" value="FN3"/>
    <property type="match status" value="1"/>
</dbReference>
<evidence type="ECO:0000256" key="5">
    <source>
        <dbReference type="ARBA" id="ARBA00022692"/>
    </source>
</evidence>
<protein>
    <submittedName>
        <fullName evidence="20">(spotted green pufferfish) hypothetical protein</fullName>
    </submittedName>
</protein>
<dbReference type="FunFam" id="2.60.40.10:FF:000304">
    <property type="entry name" value="Nectin cell adhesion molecule 1"/>
    <property type="match status" value="1"/>
</dbReference>
<feature type="region of interest" description="Disordered" evidence="17">
    <location>
        <begin position="308"/>
        <end position="327"/>
    </location>
</feature>
<dbReference type="SMART" id="SM00406">
    <property type="entry name" value="IGv"/>
    <property type="match status" value="1"/>
</dbReference>
<reference evidence="20" key="2">
    <citation type="submission" date="2004-02" db="EMBL/GenBank/DDBJ databases">
        <authorList>
            <consortium name="Genoscope"/>
            <consortium name="Whitehead Institute Centre for Genome Research"/>
        </authorList>
    </citation>
    <scope>NUCLEOTIDE SEQUENCE</scope>
</reference>
<dbReference type="GO" id="GO:0005886">
    <property type="term" value="C:plasma membrane"/>
    <property type="evidence" value="ECO:0007669"/>
    <property type="project" value="UniProtKB-SubCell"/>
</dbReference>
<evidence type="ECO:0000256" key="10">
    <source>
        <dbReference type="ARBA" id="ARBA00022989"/>
    </source>
</evidence>
<dbReference type="InterPro" id="IPR036179">
    <property type="entry name" value="Ig-like_dom_sf"/>
</dbReference>
<dbReference type="EMBL" id="CAAE01014601">
    <property type="protein sequence ID" value="CAG00504.1"/>
    <property type="molecule type" value="Genomic_DNA"/>
</dbReference>
<keyword evidence="6" id="KW-0732">Signal</keyword>
<evidence type="ECO:0000256" key="1">
    <source>
        <dbReference type="ARBA" id="ARBA00004251"/>
    </source>
</evidence>
<name>Q4SFS8_TETNG</name>
<keyword evidence="5 18" id="KW-0812">Transmembrane</keyword>
<evidence type="ECO:0000256" key="18">
    <source>
        <dbReference type="SAM" id="Phobius"/>
    </source>
</evidence>
<reference evidence="20" key="1">
    <citation type="journal article" date="2004" name="Nature">
        <title>Genome duplication in the teleost fish Tetraodon nigroviridis reveals the early vertebrate proto-karyotype.</title>
        <authorList>
            <person name="Jaillon O."/>
            <person name="Aury J.-M."/>
            <person name="Brunet F."/>
            <person name="Petit J.-L."/>
            <person name="Stange-Thomann N."/>
            <person name="Mauceli E."/>
            <person name="Bouneau L."/>
            <person name="Fischer C."/>
            <person name="Ozouf-Costaz C."/>
            <person name="Bernot A."/>
            <person name="Nicaud S."/>
            <person name="Jaffe D."/>
            <person name="Fisher S."/>
            <person name="Lutfalla G."/>
            <person name="Dossat C."/>
            <person name="Segurens B."/>
            <person name="Dasilva C."/>
            <person name="Salanoubat M."/>
            <person name="Levy M."/>
            <person name="Boudet N."/>
            <person name="Castellano S."/>
            <person name="Anthouard V."/>
            <person name="Jubin C."/>
            <person name="Castelli V."/>
            <person name="Katinka M."/>
            <person name="Vacherie B."/>
            <person name="Biemont C."/>
            <person name="Skalli Z."/>
            <person name="Cattolico L."/>
            <person name="Poulain J."/>
            <person name="De Berardinis V."/>
            <person name="Cruaud C."/>
            <person name="Duprat S."/>
            <person name="Brottier P."/>
            <person name="Coutanceau J.-P."/>
            <person name="Gouzy J."/>
            <person name="Parra G."/>
            <person name="Lardier G."/>
            <person name="Chapple C."/>
            <person name="McKernan K.J."/>
            <person name="McEwan P."/>
            <person name="Bosak S."/>
            <person name="Kellis M."/>
            <person name="Volff J.-N."/>
            <person name="Guigo R."/>
            <person name="Zody M.C."/>
            <person name="Mesirov J."/>
            <person name="Lindblad-Toh K."/>
            <person name="Birren B."/>
            <person name="Nusbaum C."/>
            <person name="Kahn D."/>
            <person name="Robinson-Rechavi M."/>
            <person name="Laudet V."/>
            <person name="Schachter V."/>
            <person name="Quetier F."/>
            <person name="Saurin W."/>
            <person name="Scarpelli C."/>
            <person name="Wincker P."/>
            <person name="Lander E.S."/>
            <person name="Weissenbach J."/>
            <person name="Roest Crollius H."/>
        </authorList>
    </citation>
    <scope>NUCLEOTIDE SEQUENCE [LARGE SCALE GENOMIC DNA]</scope>
</reference>
<gene>
    <name evidence="20" type="ORF">GSTENG00018970001</name>
</gene>
<keyword evidence="10 18" id="KW-1133">Transmembrane helix</keyword>
<dbReference type="GO" id="GO:0005912">
    <property type="term" value="C:adherens junction"/>
    <property type="evidence" value="ECO:0007669"/>
    <property type="project" value="UniProtKB-SubCell"/>
</dbReference>
<evidence type="ECO:0000256" key="7">
    <source>
        <dbReference type="ARBA" id="ARBA00022737"/>
    </source>
</evidence>
<feature type="domain" description="Ig-like" evidence="19">
    <location>
        <begin position="882"/>
        <end position="974"/>
    </location>
</feature>
<evidence type="ECO:0000256" key="4">
    <source>
        <dbReference type="ARBA" id="ARBA00022475"/>
    </source>
</evidence>
<evidence type="ECO:0000256" key="16">
    <source>
        <dbReference type="ARBA" id="ARBA00062858"/>
    </source>
</evidence>
<dbReference type="OrthoDB" id="9442762at2759"/>
<feature type="compositionally biased region" description="Basic and acidic residues" evidence="17">
    <location>
        <begin position="316"/>
        <end position="327"/>
    </location>
</feature>
<comment type="subunit">
    <text evidence="16">Cis- and trans-homodimer. Can form trans-heterodimers.</text>
</comment>
<dbReference type="InterPro" id="IPR013783">
    <property type="entry name" value="Ig-like_fold"/>
</dbReference>
<feature type="region of interest" description="Disordered" evidence="17">
    <location>
        <begin position="1172"/>
        <end position="1198"/>
    </location>
</feature>
<dbReference type="PANTHER" id="PTHR23277">
    <property type="entry name" value="NECTIN-RELATED"/>
    <property type="match status" value="1"/>
</dbReference>
<feature type="transmembrane region" description="Helical" evidence="18">
    <location>
        <begin position="1101"/>
        <end position="1128"/>
    </location>
</feature>
<feature type="region of interest" description="Disordered" evidence="17">
    <location>
        <begin position="354"/>
        <end position="394"/>
    </location>
</feature>
<comment type="caution">
    <text evidence="20">The sequence shown here is derived from an EMBL/GenBank/DDBJ whole genome shotgun (WGS) entry which is preliminary data.</text>
</comment>
<feature type="compositionally biased region" description="Polar residues" evidence="17">
    <location>
        <begin position="1172"/>
        <end position="1189"/>
    </location>
</feature>
<dbReference type="PANTHER" id="PTHR23277:SF69">
    <property type="entry name" value="NECTIN-1"/>
    <property type="match status" value="1"/>
</dbReference>
<dbReference type="CDD" id="cd00096">
    <property type="entry name" value="Ig"/>
    <property type="match status" value="1"/>
</dbReference>
<dbReference type="InterPro" id="IPR007110">
    <property type="entry name" value="Ig-like_dom"/>
</dbReference>
<dbReference type="InterPro" id="IPR013098">
    <property type="entry name" value="Ig_I-set"/>
</dbReference>
<feature type="non-terminal residue" evidence="20">
    <location>
        <position position="1209"/>
    </location>
</feature>
<comment type="similarity">
    <text evidence="3">Belongs to the nectin family.</text>
</comment>
<dbReference type="InterPro" id="IPR013106">
    <property type="entry name" value="Ig_V-set"/>
</dbReference>
<dbReference type="GO" id="GO:0007157">
    <property type="term" value="P:heterophilic cell-cell adhesion via plasma membrane cell adhesion molecules"/>
    <property type="evidence" value="ECO:0007669"/>
    <property type="project" value="TreeGrafter"/>
</dbReference>
<evidence type="ECO:0000259" key="19">
    <source>
        <dbReference type="PROSITE" id="PS50835"/>
    </source>
</evidence>
<keyword evidence="9" id="KW-0965">Cell junction</keyword>
<dbReference type="Gene3D" id="2.60.40.10">
    <property type="entry name" value="Immunoglobulins"/>
    <property type="match status" value="7"/>
</dbReference>
<evidence type="ECO:0000256" key="6">
    <source>
        <dbReference type="ARBA" id="ARBA00022729"/>
    </source>
</evidence>
<feature type="compositionally biased region" description="Low complexity" evidence="17">
    <location>
        <begin position="371"/>
        <end position="394"/>
    </location>
</feature>
<dbReference type="SMART" id="SM00409">
    <property type="entry name" value="IG"/>
    <property type="match status" value="5"/>
</dbReference>
<evidence type="ECO:0000256" key="2">
    <source>
        <dbReference type="ARBA" id="ARBA00004536"/>
    </source>
</evidence>
<dbReference type="InterPro" id="IPR051427">
    <property type="entry name" value="Nectin/Nectin-like"/>
</dbReference>
<dbReference type="AlphaFoldDB" id="Q4SFS8"/>
<evidence type="ECO:0000256" key="15">
    <source>
        <dbReference type="ARBA" id="ARBA00058274"/>
    </source>
</evidence>
<feature type="domain" description="Ig-like" evidence="19">
    <location>
        <begin position="648"/>
        <end position="730"/>
    </location>
</feature>
<evidence type="ECO:0000313" key="20">
    <source>
        <dbReference type="EMBL" id="CAG00504.1"/>
    </source>
</evidence>
<comment type="function">
    <text evidence="15">Cell adhesion molecule that promotes cell-cell contacts and plays important roles in the development of the nervous system. Acts by forming homophilic or heterophilic trans-dimers.</text>
</comment>
<accession>Q4SFS8</accession>
<dbReference type="SMART" id="SM00408">
    <property type="entry name" value="IGc2"/>
    <property type="match status" value="3"/>
</dbReference>
<dbReference type="Pfam" id="PF07686">
    <property type="entry name" value="V-set"/>
    <property type="match status" value="1"/>
</dbReference>
<evidence type="ECO:0000256" key="8">
    <source>
        <dbReference type="ARBA" id="ARBA00022889"/>
    </source>
</evidence>
<keyword evidence="8" id="KW-0130">Cell adhesion</keyword>
<evidence type="ECO:0000256" key="12">
    <source>
        <dbReference type="ARBA" id="ARBA00023157"/>
    </source>
</evidence>
<keyword evidence="11 18" id="KW-0472">Membrane</keyword>
<comment type="subcellular location">
    <subcellularLocation>
        <location evidence="2">Cell junction</location>
        <location evidence="2">Adherens junction</location>
    </subcellularLocation>
    <subcellularLocation>
        <location evidence="1">Cell membrane</location>
        <topology evidence="1">Single-pass type I membrane protein</topology>
    </subcellularLocation>
</comment>
<keyword evidence="13" id="KW-0325">Glycoprotein</keyword>
<evidence type="ECO:0000256" key="14">
    <source>
        <dbReference type="ARBA" id="ARBA00023319"/>
    </source>
</evidence>